<dbReference type="Proteomes" id="UP000054770">
    <property type="component" value="Unassembled WGS sequence"/>
</dbReference>
<accession>A0A158L6Q2</accession>
<dbReference type="AlphaFoldDB" id="A0A158L6Q2"/>
<feature type="compositionally biased region" description="Basic and acidic residues" evidence="1">
    <location>
        <begin position="209"/>
        <end position="227"/>
    </location>
</feature>
<evidence type="ECO:0000256" key="1">
    <source>
        <dbReference type="SAM" id="MobiDB-lite"/>
    </source>
</evidence>
<dbReference type="EMBL" id="FCON02000464">
    <property type="protein sequence ID" value="SAL88653.1"/>
    <property type="molecule type" value="Genomic_DNA"/>
</dbReference>
<protein>
    <submittedName>
        <fullName evidence="2">Uncharacterized protein</fullName>
    </submittedName>
</protein>
<keyword evidence="3" id="KW-1185">Reference proteome</keyword>
<sequence>MQFLDEPIHREFAQVVGDELRRREPQDLTAQLRADRTARARHHHDAAMQQLLDVRHVDLHGLAAEQVFEIDLAHAGQERLTLRERREGRQHHRLDAGAHAQRGDTPLHVHRRRRNRDDRVVGFQLFGPERQFADRAEHLVTEDFTAALGGIVVQQPDEAPLARAGQFTHEARASVARAEQDHGLALADKAAVQVELFRRTIECARTAHRQEEQQRLDDQHRARNDGRRLRHRRADHHDQRAGPHRFRNAH</sequence>
<proteinExistence type="predicted"/>
<feature type="region of interest" description="Disordered" evidence="1">
    <location>
        <begin position="209"/>
        <end position="250"/>
    </location>
</feature>
<reference evidence="2" key="1">
    <citation type="submission" date="2016-01" db="EMBL/GenBank/DDBJ databases">
        <authorList>
            <person name="Peeters C."/>
        </authorList>
    </citation>
    <scope>NUCLEOTIDE SEQUENCE [LARGE SCALE GENOMIC DNA]</scope>
    <source>
        <strain evidence="2">LMG 22940</strain>
    </source>
</reference>
<comment type="caution">
    <text evidence="2">The sequence shown here is derived from an EMBL/GenBank/DDBJ whole genome shotgun (WGS) entry which is preliminary data.</text>
</comment>
<feature type="compositionally biased region" description="Basic and acidic residues" evidence="1">
    <location>
        <begin position="91"/>
        <end position="107"/>
    </location>
</feature>
<gene>
    <name evidence="2" type="ORF">AWB68_08847</name>
</gene>
<evidence type="ECO:0000313" key="2">
    <source>
        <dbReference type="EMBL" id="SAL88653.1"/>
    </source>
</evidence>
<evidence type="ECO:0000313" key="3">
    <source>
        <dbReference type="Proteomes" id="UP000054770"/>
    </source>
</evidence>
<organism evidence="2 3">
    <name type="scientific">Caballeronia choica</name>
    <dbReference type="NCBI Taxonomy" id="326476"/>
    <lineage>
        <taxon>Bacteria</taxon>
        <taxon>Pseudomonadati</taxon>
        <taxon>Pseudomonadota</taxon>
        <taxon>Betaproteobacteria</taxon>
        <taxon>Burkholderiales</taxon>
        <taxon>Burkholderiaceae</taxon>
        <taxon>Caballeronia</taxon>
    </lineage>
</organism>
<name>A0A158L6Q2_9BURK</name>
<feature type="region of interest" description="Disordered" evidence="1">
    <location>
        <begin position="91"/>
        <end position="113"/>
    </location>
</feature>